<dbReference type="Proteomes" id="UP001056120">
    <property type="component" value="Linkage Group LG10"/>
</dbReference>
<accession>A0ACB9I2Q2</accession>
<sequence length="889" mass="99990">MGFFRSQIGNQRFLGIWYYMDPKTIVWVANRDNPVSSSSSILTIEDDGNLVVKDKDNKYFATRLPSSSGSRTLKLLDTGNLILVDESGSGVWSSFSFPTDTFLPGMYMEKTMKLTSWKTQHNPATGTLVFQKDQVFGYNNYTIFDEKKLHWKSGFGLESSINPTKMPITALHLLSRSNSTTTAYSRLVMNSSGEIQLYYWDLTIRRWVLNWSEPKDYCAKYNACGPNSSCNISESVGIVCNCLPGFEAVSDITTTEKVCRRTSSICSGNDTSFLSMEIMKIDVTFQTFLEARSEPECKEKCLGLDCCQAYSYNGVGNQELVLAGIPGGKQGCWIWSSGSQLVDVQIGEGVSGHTISIRNPLSIGSKIPQIANGNRKRSKSQVIILSAIVIPGVLFLCCIGFICYKRRVNVEKVKKGNVESDYVHQFNESVRQVQELLDPFRSGEHDSPTIGIPFFDFERISTSTDGFSDANKLGEGGFGPVYKGTLSGGLEVAVKRLSIHSGQAKIVNGKEVESNTKRIIGTYGYMAPEYVLEGLFSIKSDVYSFGVVVLEIISGKKKHYQCEQAISLLNYAWQLWKEGRPLDLMEQVLLESYDPKEVLKCIIVGLLCVQEDPDDRPNMPNVVICLLVLRYGLPAENLWISVYENDEETYAIWHDEIGVPADRIKKMGEEDNFWTSGATGPCSEIYYDFHPDREQSNVDLNDDTRFIEFYNLVFMQFNKKDDGSLEPLKQKNIDTGMGLERMARILQKVPNNYETDLIFPIIEKVSELADVSYALADDSTKTKLKVIGDHMRAIVYLISDGVFPSNIGRGYVVRRLIRRAVRMARLLDIRGDEIGNLEGAFLPIVAEKVIDLSSEIDPDLRSRKSRILEELKREELCFVVTLERRKASR</sequence>
<proteinExistence type="predicted"/>
<organism evidence="1 2">
    <name type="scientific">Smallanthus sonchifolius</name>
    <dbReference type="NCBI Taxonomy" id="185202"/>
    <lineage>
        <taxon>Eukaryota</taxon>
        <taxon>Viridiplantae</taxon>
        <taxon>Streptophyta</taxon>
        <taxon>Embryophyta</taxon>
        <taxon>Tracheophyta</taxon>
        <taxon>Spermatophyta</taxon>
        <taxon>Magnoliopsida</taxon>
        <taxon>eudicotyledons</taxon>
        <taxon>Gunneridae</taxon>
        <taxon>Pentapetalae</taxon>
        <taxon>asterids</taxon>
        <taxon>campanulids</taxon>
        <taxon>Asterales</taxon>
        <taxon>Asteraceae</taxon>
        <taxon>Asteroideae</taxon>
        <taxon>Heliantheae alliance</taxon>
        <taxon>Millerieae</taxon>
        <taxon>Smallanthus</taxon>
    </lineage>
</organism>
<evidence type="ECO:0000313" key="1">
    <source>
        <dbReference type="EMBL" id="KAI3802264.1"/>
    </source>
</evidence>
<gene>
    <name evidence="1" type="ORF">L1987_30394</name>
</gene>
<dbReference type="EMBL" id="CM042027">
    <property type="protein sequence ID" value="KAI3802264.1"/>
    <property type="molecule type" value="Genomic_DNA"/>
</dbReference>
<keyword evidence="2" id="KW-1185">Reference proteome</keyword>
<protein>
    <submittedName>
        <fullName evidence="1">Uncharacterized protein</fullName>
    </submittedName>
</protein>
<reference evidence="1 2" key="2">
    <citation type="journal article" date="2022" name="Mol. Ecol. Resour.">
        <title>The genomes of chicory, endive, great burdock and yacon provide insights into Asteraceae paleo-polyploidization history and plant inulin production.</title>
        <authorList>
            <person name="Fan W."/>
            <person name="Wang S."/>
            <person name="Wang H."/>
            <person name="Wang A."/>
            <person name="Jiang F."/>
            <person name="Liu H."/>
            <person name="Zhao H."/>
            <person name="Xu D."/>
            <person name="Zhang Y."/>
        </authorList>
    </citation>
    <scope>NUCLEOTIDE SEQUENCE [LARGE SCALE GENOMIC DNA]</scope>
    <source>
        <strain evidence="2">cv. Yunnan</strain>
        <tissue evidence="1">Leaves</tissue>
    </source>
</reference>
<comment type="caution">
    <text evidence="1">The sequence shown here is derived from an EMBL/GenBank/DDBJ whole genome shotgun (WGS) entry which is preliminary data.</text>
</comment>
<evidence type="ECO:0000313" key="2">
    <source>
        <dbReference type="Proteomes" id="UP001056120"/>
    </source>
</evidence>
<reference evidence="2" key="1">
    <citation type="journal article" date="2022" name="Mol. Ecol. Resour.">
        <title>The genomes of chicory, endive, great burdock and yacon provide insights into Asteraceae palaeo-polyploidization history and plant inulin production.</title>
        <authorList>
            <person name="Fan W."/>
            <person name="Wang S."/>
            <person name="Wang H."/>
            <person name="Wang A."/>
            <person name="Jiang F."/>
            <person name="Liu H."/>
            <person name="Zhao H."/>
            <person name="Xu D."/>
            <person name="Zhang Y."/>
        </authorList>
    </citation>
    <scope>NUCLEOTIDE SEQUENCE [LARGE SCALE GENOMIC DNA]</scope>
    <source>
        <strain evidence="2">cv. Yunnan</strain>
    </source>
</reference>
<name>A0ACB9I2Q2_9ASTR</name>